<organism evidence="1">
    <name type="scientific">Proboscia inermis</name>
    <dbReference type="NCBI Taxonomy" id="420281"/>
    <lineage>
        <taxon>Eukaryota</taxon>
        <taxon>Sar</taxon>
        <taxon>Stramenopiles</taxon>
        <taxon>Ochrophyta</taxon>
        <taxon>Bacillariophyta</taxon>
        <taxon>Coscinodiscophyceae</taxon>
        <taxon>Rhizosoleniophycidae</taxon>
        <taxon>Rhizosoleniales</taxon>
        <taxon>Rhizosoleniaceae</taxon>
        <taxon>Proboscia</taxon>
    </lineage>
</organism>
<dbReference type="GO" id="GO:0005739">
    <property type="term" value="C:mitochondrion"/>
    <property type="evidence" value="ECO:0007669"/>
    <property type="project" value="TreeGrafter"/>
</dbReference>
<gene>
    <name evidence="1" type="ORF">PINE0816_LOCUS1723</name>
</gene>
<dbReference type="InterPro" id="IPR002110">
    <property type="entry name" value="Ankyrin_rpt"/>
</dbReference>
<dbReference type="SUPFAM" id="SSF48403">
    <property type="entry name" value="Ankyrin repeat"/>
    <property type="match status" value="1"/>
</dbReference>
<accession>A0A7S0BXI0</accession>
<protein>
    <submittedName>
        <fullName evidence="1">Uncharacterized protein</fullName>
    </submittedName>
</protein>
<dbReference type="Pfam" id="PF12796">
    <property type="entry name" value="Ank_2"/>
    <property type="match status" value="1"/>
</dbReference>
<sequence>MIFQPFQDPNAPKKKFTQTAYGPHVIQAARGLISSTVMGIVITSGLHIYRGVVIGLAMQSVMGPLNLLENPLFKLIFLKTENPFESKTESELDDDAEVLDGKGEPVILKKSLKAGKKASPAIEPAAKEDKKSFEDILLDTWDDGEKADLSELMAAVTKDNVNYQVEAEDFKGWNALMIISGLGHGVKGVTSALKQLKVLGADPKIIDNEGWNALHWTTFHGNAEAAKVLVSELSKGGFDGVNLGLHLVADNDGKTALVHGKDEGNNDVVDVIMAVLGDEDKNNSKNSAEADEGLRKRK</sequence>
<dbReference type="GO" id="GO:0045047">
    <property type="term" value="P:protein targeting to ER"/>
    <property type="evidence" value="ECO:0007669"/>
    <property type="project" value="InterPro"/>
</dbReference>
<dbReference type="PANTHER" id="PTHR28112:SF1">
    <property type="entry name" value="SRP-INDEPENDENT TARGETING PROTEIN 3"/>
    <property type="match status" value="1"/>
</dbReference>
<dbReference type="InterPro" id="IPR036770">
    <property type="entry name" value="Ankyrin_rpt-contain_sf"/>
</dbReference>
<dbReference type="PANTHER" id="PTHR28112">
    <property type="entry name" value="SRP-INDEPENDENT TARGETING PROTEIN 3"/>
    <property type="match status" value="1"/>
</dbReference>
<proteinExistence type="predicted"/>
<reference evidence="1" key="1">
    <citation type="submission" date="2021-01" db="EMBL/GenBank/DDBJ databases">
        <authorList>
            <person name="Corre E."/>
            <person name="Pelletier E."/>
            <person name="Niang G."/>
            <person name="Scheremetjew M."/>
            <person name="Finn R."/>
            <person name="Kale V."/>
            <person name="Holt S."/>
            <person name="Cochrane G."/>
            <person name="Meng A."/>
            <person name="Brown T."/>
            <person name="Cohen L."/>
        </authorList>
    </citation>
    <scope>NUCLEOTIDE SEQUENCE</scope>
    <source>
        <strain evidence="1">CCAP1064/1</strain>
    </source>
</reference>
<evidence type="ECO:0000313" key="1">
    <source>
        <dbReference type="EMBL" id="CAD8405608.1"/>
    </source>
</evidence>
<dbReference type="Pfam" id="PF10032">
    <property type="entry name" value="Pho88"/>
    <property type="match status" value="1"/>
</dbReference>
<dbReference type="GO" id="GO:0005783">
    <property type="term" value="C:endoplasmic reticulum"/>
    <property type="evidence" value="ECO:0007669"/>
    <property type="project" value="InterPro"/>
</dbReference>
<name>A0A7S0BXI0_9STRA</name>
<dbReference type="Gene3D" id="1.25.40.20">
    <property type="entry name" value="Ankyrin repeat-containing domain"/>
    <property type="match status" value="1"/>
</dbReference>
<dbReference type="AlphaFoldDB" id="A0A7S0BXI0"/>
<dbReference type="InterPro" id="IPR012098">
    <property type="entry name" value="SND3_fun"/>
</dbReference>
<dbReference type="EMBL" id="HBEL01003657">
    <property type="protein sequence ID" value="CAD8405608.1"/>
    <property type="molecule type" value="Transcribed_RNA"/>
</dbReference>